<evidence type="ECO:0000256" key="1">
    <source>
        <dbReference type="SAM" id="Phobius"/>
    </source>
</evidence>
<dbReference type="EMBL" id="KU298939">
    <property type="protein sequence ID" value="ALT55047.1"/>
    <property type="molecule type" value="Genomic_DNA"/>
</dbReference>
<evidence type="ECO:0000313" key="4">
    <source>
        <dbReference type="Proteomes" id="UP000128556"/>
    </source>
</evidence>
<proteinExistence type="predicted"/>
<protein>
    <submittedName>
        <fullName evidence="3">E5 beta</fullName>
    </submittedName>
</protein>
<reference evidence="4 5" key="1">
    <citation type="journal article" date="2016" name="Virology">
        <title>Identification of novel human papillomavirus lineages and sublineages in HIV/HPV-coinfected pregnant women by next-generation sequencing.</title>
        <authorList>
            <person name="Siqueira J.D."/>
            <person name="Alves B.M."/>
            <person name="Prellwitz I.M."/>
            <person name="Furtado C."/>
            <person name="Meyrelles A.R."/>
            <person name="Machado E.S."/>
            <person name="Seuanez H.N."/>
            <person name="Soares M.A."/>
            <person name="Soares E.A."/>
        </authorList>
    </citation>
    <scope>NUCLEOTIDE SEQUENCE [LARGE SCALE GENOMIC DNA]</scope>
    <source>
        <strain evidence="2">65A.81</strain>
        <strain evidence="3">65C.81</strain>
    </source>
</reference>
<organism evidence="3 5">
    <name type="scientific">human papillomavirus 81</name>
    <dbReference type="NCBI Taxonomy" id="333771"/>
    <lineage>
        <taxon>Viruses</taxon>
        <taxon>Monodnaviria</taxon>
        <taxon>Shotokuvirae</taxon>
        <taxon>Cossaviricota</taxon>
        <taxon>Papovaviricetes</taxon>
        <taxon>Zurhausenvirales</taxon>
        <taxon>Papillomaviridae</taxon>
        <taxon>Firstpapillomavirinae</taxon>
        <taxon>Alphapapillomavirus</taxon>
        <taxon>Alphapapillomavirus 3</taxon>
    </lineage>
</organism>
<dbReference type="Proteomes" id="UP000128556">
    <property type="component" value="Genome"/>
</dbReference>
<name>A0A159DTN6_9PAPI</name>
<dbReference type="Proteomes" id="UP000174719">
    <property type="component" value="Genome"/>
</dbReference>
<keyword evidence="1" id="KW-0812">Transmembrane</keyword>
<evidence type="ECO:0000313" key="3">
    <source>
        <dbReference type="EMBL" id="ALT55047.1"/>
    </source>
</evidence>
<keyword evidence="1" id="KW-0472">Membrane</keyword>
<evidence type="ECO:0000313" key="5">
    <source>
        <dbReference type="Proteomes" id="UP000174719"/>
    </source>
</evidence>
<dbReference type="EMBL" id="KU298938">
    <property type="protein sequence ID" value="ALT55039.1"/>
    <property type="molecule type" value="Genomic_DNA"/>
</dbReference>
<accession>A0A159DTN6</accession>
<keyword evidence="1" id="KW-1133">Transmembrane helix</keyword>
<feature type="transmembrane region" description="Helical" evidence="1">
    <location>
        <begin position="25"/>
        <end position="44"/>
    </location>
</feature>
<sequence>MYPVMVRTHTGGTDIVVFDMDNSGLWFLLCIILALILFVVYKLLQL</sequence>
<evidence type="ECO:0000313" key="2">
    <source>
        <dbReference type="EMBL" id="ALT55039.1"/>
    </source>
</evidence>